<keyword evidence="1" id="KW-0812">Transmembrane</keyword>
<dbReference type="Proteomes" id="UP000241247">
    <property type="component" value="Unassembled WGS sequence"/>
</dbReference>
<dbReference type="RefSeq" id="WP_108001253.1">
    <property type="nucleotide sequence ID" value="NZ_JBHEEX010000006.1"/>
</dbReference>
<evidence type="ECO:0000313" key="3">
    <source>
        <dbReference type="Proteomes" id="UP000241247"/>
    </source>
</evidence>
<evidence type="ECO:0000313" key="2">
    <source>
        <dbReference type="EMBL" id="PTM98928.1"/>
    </source>
</evidence>
<dbReference type="EMBL" id="PZZZ01000001">
    <property type="protein sequence ID" value="PTM98928.1"/>
    <property type="molecule type" value="Genomic_DNA"/>
</dbReference>
<feature type="transmembrane region" description="Helical" evidence="1">
    <location>
        <begin position="58"/>
        <end position="74"/>
    </location>
</feature>
<proteinExistence type="predicted"/>
<protein>
    <submittedName>
        <fullName evidence="2">Uncharacterized protein</fullName>
    </submittedName>
</protein>
<gene>
    <name evidence="2" type="ORF">C7449_101594</name>
</gene>
<dbReference type="AlphaFoldDB" id="A0A2T5BIZ8"/>
<sequence length="75" mass="7925">MLGILIGAALVVCGILLLVLEALGRRPLSDPHRSVPGAQPTLEPRGQGMRFMGLTRNWYAAGLIAVGLAMLLIFG</sequence>
<comment type="caution">
    <text evidence="2">The sequence shown here is derived from an EMBL/GenBank/DDBJ whole genome shotgun (WGS) entry which is preliminary data.</text>
</comment>
<organism evidence="2 3">
    <name type="scientific">Mycoplana dimorpha</name>
    <dbReference type="NCBI Taxonomy" id="28320"/>
    <lineage>
        <taxon>Bacteria</taxon>
        <taxon>Pseudomonadati</taxon>
        <taxon>Pseudomonadota</taxon>
        <taxon>Alphaproteobacteria</taxon>
        <taxon>Hyphomicrobiales</taxon>
        <taxon>Rhizobiaceae</taxon>
        <taxon>Mycoplana</taxon>
    </lineage>
</organism>
<reference evidence="2 3" key="1">
    <citation type="submission" date="2018-04" db="EMBL/GenBank/DDBJ databases">
        <title>Genomic Encyclopedia of Type Strains, Phase IV (KMG-IV): sequencing the most valuable type-strain genomes for metagenomic binning, comparative biology and taxonomic classification.</title>
        <authorList>
            <person name="Goeker M."/>
        </authorList>
    </citation>
    <scope>NUCLEOTIDE SEQUENCE [LARGE SCALE GENOMIC DNA]</scope>
    <source>
        <strain evidence="2 3">DSM 7138</strain>
    </source>
</reference>
<keyword evidence="3" id="KW-1185">Reference proteome</keyword>
<name>A0A2T5BIZ8_MYCDI</name>
<accession>A0A2T5BIZ8</accession>
<keyword evidence="1" id="KW-1133">Transmembrane helix</keyword>
<evidence type="ECO:0000256" key="1">
    <source>
        <dbReference type="SAM" id="Phobius"/>
    </source>
</evidence>
<keyword evidence="1" id="KW-0472">Membrane</keyword>
<dbReference type="OrthoDB" id="8004797at2"/>